<dbReference type="Pfam" id="PF08416">
    <property type="entry name" value="PTB"/>
    <property type="match status" value="1"/>
</dbReference>
<feature type="compositionally biased region" description="Pro residues" evidence="1">
    <location>
        <begin position="210"/>
        <end position="220"/>
    </location>
</feature>
<name>A0AAX6TKG1_HETGA</name>
<evidence type="ECO:0000313" key="5">
    <source>
        <dbReference type="Proteomes" id="UP000694906"/>
    </source>
</evidence>
<dbReference type="RefSeq" id="XP_021121279.1">
    <property type="nucleotide sequence ID" value="XM_021265620.1"/>
</dbReference>
<feature type="region of interest" description="Disordered" evidence="1">
    <location>
        <begin position="170"/>
        <end position="247"/>
    </location>
</feature>
<dbReference type="Pfam" id="PF22975">
    <property type="entry name" value="EPS8_2nd"/>
    <property type="match status" value="1"/>
</dbReference>
<protein>
    <submittedName>
        <fullName evidence="6">Epidermal growth factor receptor kinase substrate 8-like protein 3 isoform X4</fullName>
    </submittedName>
</protein>
<dbReference type="PANTHER" id="PTHR12287">
    <property type="entry name" value="EPIDERMAL GROWTH FACTOR RECEPTOR KINASE SUBSTRATE EPS8-RELATED PROTEIN"/>
    <property type="match status" value="1"/>
</dbReference>
<gene>
    <name evidence="6" type="primary">Eps8l3</name>
</gene>
<dbReference type="GO" id="GO:0032587">
    <property type="term" value="C:ruffle membrane"/>
    <property type="evidence" value="ECO:0007669"/>
    <property type="project" value="TreeGrafter"/>
</dbReference>
<organism evidence="5 6">
    <name type="scientific">Heterocephalus glaber</name>
    <name type="common">Naked mole rat</name>
    <dbReference type="NCBI Taxonomy" id="10181"/>
    <lineage>
        <taxon>Eukaryota</taxon>
        <taxon>Metazoa</taxon>
        <taxon>Chordata</taxon>
        <taxon>Craniata</taxon>
        <taxon>Vertebrata</taxon>
        <taxon>Euteleostomi</taxon>
        <taxon>Mammalia</taxon>
        <taxon>Eutheria</taxon>
        <taxon>Euarchontoglires</taxon>
        <taxon>Glires</taxon>
        <taxon>Rodentia</taxon>
        <taxon>Hystricomorpha</taxon>
        <taxon>Bathyergidae</taxon>
        <taxon>Heterocephalus</taxon>
    </lineage>
</organism>
<dbReference type="CTD" id="79574"/>
<reference evidence="6" key="1">
    <citation type="submission" date="2025-08" db="UniProtKB">
        <authorList>
            <consortium name="RefSeq"/>
        </authorList>
    </citation>
    <scope>IDENTIFICATION</scope>
</reference>
<dbReference type="InterPro" id="IPR013761">
    <property type="entry name" value="SAM/pointed_sf"/>
</dbReference>
<dbReference type="SUPFAM" id="SSF50044">
    <property type="entry name" value="SH3-domain"/>
    <property type="match status" value="1"/>
</dbReference>
<dbReference type="InterPro" id="IPR055093">
    <property type="entry name" value="EPS8_2nd"/>
</dbReference>
<evidence type="ECO:0000256" key="1">
    <source>
        <dbReference type="SAM" id="MobiDB-lite"/>
    </source>
</evidence>
<dbReference type="InterPro" id="IPR011993">
    <property type="entry name" value="PH-like_dom_sf"/>
</dbReference>
<evidence type="ECO:0000259" key="2">
    <source>
        <dbReference type="Pfam" id="PF08416"/>
    </source>
</evidence>
<feature type="region of interest" description="Disordered" evidence="1">
    <location>
        <begin position="267"/>
        <end position="287"/>
    </location>
</feature>
<dbReference type="InterPro" id="IPR041418">
    <property type="entry name" value="SAM_3"/>
</dbReference>
<dbReference type="CDD" id="cd01210">
    <property type="entry name" value="PTB_EPS8"/>
    <property type="match status" value="1"/>
</dbReference>
<accession>A0AAX6TKG1</accession>
<feature type="compositionally biased region" description="Basic residues" evidence="1">
    <location>
        <begin position="272"/>
        <end position="285"/>
    </location>
</feature>
<evidence type="ECO:0000259" key="3">
    <source>
        <dbReference type="Pfam" id="PF18016"/>
    </source>
</evidence>
<dbReference type="GO" id="GO:0003779">
    <property type="term" value="F:actin binding"/>
    <property type="evidence" value="ECO:0007669"/>
    <property type="project" value="TreeGrafter"/>
</dbReference>
<dbReference type="InterPro" id="IPR033928">
    <property type="entry name" value="EPS8_PTB"/>
</dbReference>
<dbReference type="InterPro" id="IPR013625">
    <property type="entry name" value="PTB"/>
</dbReference>
<dbReference type="GO" id="GO:1900029">
    <property type="term" value="P:positive regulation of ruffle assembly"/>
    <property type="evidence" value="ECO:0007669"/>
    <property type="project" value="TreeGrafter"/>
</dbReference>
<dbReference type="Gene3D" id="2.30.29.30">
    <property type="entry name" value="Pleckstrin-homology domain (PH domain)/Phosphotyrosine-binding domain (PTB)"/>
    <property type="match status" value="1"/>
</dbReference>
<keyword evidence="5" id="KW-1185">Reference proteome</keyword>
<evidence type="ECO:0000259" key="4">
    <source>
        <dbReference type="Pfam" id="PF22975"/>
    </source>
</evidence>
<dbReference type="AlphaFoldDB" id="A0AAX6TKG1"/>
<proteinExistence type="predicted"/>
<dbReference type="FunFam" id="2.30.29.30:FF:000293">
    <property type="entry name" value="EPS8 like 3"/>
    <property type="match status" value="1"/>
</dbReference>
<feature type="domain" description="SAM" evidence="3">
    <location>
        <begin position="491"/>
        <end position="549"/>
    </location>
</feature>
<dbReference type="FunFam" id="1.10.150.50:FF:000081">
    <property type="entry name" value="EPS8 like 3"/>
    <property type="match status" value="1"/>
</dbReference>
<dbReference type="InterPro" id="IPR036028">
    <property type="entry name" value="SH3-like_dom_sf"/>
</dbReference>
<evidence type="ECO:0000313" key="6">
    <source>
        <dbReference type="RefSeq" id="XP_021121279.1"/>
    </source>
</evidence>
<dbReference type="GO" id="GO:0031982">
    <property type="term" value="C:vesicle"/>
    <property type="evidence" value="ECO:0007669"/>
    <property type="project" value="TreeGrafter"/>
</dbReference>
<dbReference type="InterPro" id="IPR039801">
    <property type="entry name" value="EPS8-like"/>
</dbReference>
<dbReference type="GO" id="GO:0007266">
    <property type="term" value="P:Rho protein signal transduction"/>
    <property type="evidence" value="ECO:0007669"/>
    <property type="project" value="TreeGrafter"/>
</dbReference>
<feature type="domain" description="EPS8 spectrin-like" evidence="4">
    <location>
        <begin position="246"/>
        <end position="388"/>
    </location>
</feature>
<sequence length="560" mass="63229">MSRPSSKAIYLHRKEYSQRLTSEPTLLQHRVEHLMTCKLGTQRIQEPKDVLQKLQEMDAQGRVWSQDLILQVKDGWLQLLDIETKVSPPGNPAEELDSYRLDNIKAIDVALNTCSYNSVLSITVQESGLPGTSTLLFQCQEVGAQRLRTSLHKALEEELEQRRPQFGSLYSGQEKWKGPPLERPLPVEKAPPSEWESPPEQPHRMTPEHSIPPSPKPLPHYPSAREPSAFALSPPRQSPSPEHPGRDEEVLNHALRDIELFTGRLKEAQGKASHKKKKKLGKHKNKTQEGITREQYIDCFQKIKYSLNLLGKLAIRLQETSAPEFVHILFPTLNFILSQCPEDGLAAQVVSPLLTPKAINLLQSCLSPSESNLWKELGIAWTTSLVDWTGNEPPPYQPTFSDGWQPTEPSSQAPIEYEDSVSLRRSRLNSTPRFAEDEIYNHGLQPEDPNLWSSSPKPVKPTLKMQVLYEFEARNPQELTVVQGEVLEAPMLRLSSRPEEVTAWLQAENFSTVTVKTLGSMVGSQLLRMRPGELQMLCPQEAPRIVARLEAVRRTLGISP</sequence>
<dbReference type="Pfam" id="PF18016">
    <property type="entry name" value="SAM_3"/>
    <property type="match status" value="1"/>
</dbReference>
<dbReference type="Proteomes" id="UP000694906">
    <property type="component" value="Unplaced"/>
</dbReference>
<dbReference type="GO" id="GO:0035023">
    <property type="term" value="P:regulation of Rho protein signal transduction"/>
    <property type="evidence" value="ECO:0007669"/>
    <property type="project" value="TreeGrafter"/>
</dbReference>
<feature type="domain" description="PTB" evidence="2">
    <location>
        <begin position="28"/>
        <end position="164"/>
    </location>
</feature>
<dbReference type="SUPFAM" id="SSF50729">
    <property type="entry name" value="PH domain-like"/>
    <property type="match status" value="1"/>
</dbReference>
<dbReference type="PANTHER" id="PTHR12287:SF22">
    <property type="entry name" value="EPIDERMAL GROWTH FACTOR RECEPTOR KINASE SUBSTRATE 8-LIKE PROTEIN 3"/>
    <property type="match status" value="1"/>
</dbReference>
<dbReference type="Gene3D" id="1.10.150.50">
    <property type="entry name" value="Transcription Factor, Ets-1"/>
    <property type="match status" value="1"/>
</dbReference>
<dbReference type="GeneID" id="101709398"/>